<dbReference type="RefSeq" id="WP_136893487.1">
    <property type="nucleotide sequence ID" value="NZ_SWJE01000004.1"/>
</dbReference>
<gene>
    <name evidence="2" type="ORF">FAZ69_08390</name>
</gene>
<dbReference type="AlphaFoldDB" id="A0A4U1I9Q7"/>
<feature type="transmembrane region" description="Helical" evidence="1">
    <location>
        <begin position="59"/>
        <end position="86"/>
    </location>
</feature>
<dbReference type="EMBL" id="SWJE01000004">
    <property type="protein sequence ID" value="TKC90157.1"/>
    <property type="molecule type" value="Genomic_DNA"/>
</dbReference>
<protein>
    <submittedName>
        <fullName evidence="2">Uncharacterized protein</fullName>
    </submittedName>
</protein>
<reference evidence="2 3" key="1">
    <citation type="submission" date="2019-04" db="EMBL/GenBank/DDBJ databases">
        <title>Trinickia sp. 7GSK02, isolated from subtropical forest soil.</title>
        <authorList>
            <person name="Gao Z.-H."/>
            <person name="Qiu L.-H."/>
        </authorList>
    </citation>
    <scope>NUCLEOTIDE SEQUENCE [LARGE SCALE GENOMIC DNA]</scope>
    <source>
        <strain evidence="2 3">7GSK02</strain>
    </source>
</reference>
<sequence length="179" mass="18964">MTTIMSIAGAYPAISQFITSLFALIGVLMMVSAIRGLYYIQAHGTYAQGGYQHRTNGGLVWRLLIGSILTMGAWGVGIVGNTVFGSQVATGAMGYQAAGLSATQQAAVQAVFACFSLVGYISFGHGWMLLDAHTSGRSQGGWKPPIVFIVSGVILVYMQQFLNIEADITGVNVVDMLVF</sequence>
<organism evidence="2 3">
    <name type="scientific">Trinickia terrae</name>
    <dbReference type="NCBI Taxonomy" id="2571161"/>
    <lineage>
        <taxon>Bacteria</taxon>
        <taxon>Pseudomonadati</taxon>
        <taxon>Pseudomonadota</taxon>
        <taxon>Betaproteobacteria</taxon>
        <taxon>Burkholderiales</taxon>
        <taxon>Burkholderiaceae</taxon>
        <taxon>Trinickia</taxon>
    </lineage>
</organism>
<dbReference type="Proteomes" id="UP000305539">
    <property type="component" value="Unassembled WGS sequence"/>
</dbReference>
<feature type="transmembrane region" description="Helical" evidence="1">
    <location>
        <begin position="14"/>
        <end position="38"/>
    </location>
</feature>
<evidence type="ECO:0000256" key="1">
    <source>
        <dbReference type="SAM" id="Phobius"/>
    </source>
</evidence>
<keyword evidence="1" id="KW-0812">Transmembrane</keyword>
<accession>A0A4U1I9Q7</accession>
<evidence type="ECO:0000313" key="2">
    <source>
        <dbReference type="EMBL" id="TKC90157.1"/>
    </source>
</evidence>
<feature type="transmembrane region" description="Helical" evidence="1">
    <location>
        <begin position="106"/>
        <end position="130"/>
    </location>
</feature>
<name>A0A4U1I9Q7_9BURK</name>
<proteinExistence type="predicted"/>
<keyword evidence="3" id="KW-1185">Reference proteome</keyword>
<evidence type="ECO:0000313" key="3">
    <source>
        <dbReference type="Proteomes" id="UP000305539"/>
    </source>
</evidence>
<keyword evidence="1" id="KW-1133">Transmembrane helix</keyword>
<comment type="caution">
    <text evidence="2">The sequence shown here is derived from an EMBL/GenBank/DDBJ whole genome shotgun (WGS) entry which is preliminary data.</text>
</comment>
<keyword evidence="1" id="KW-0472">Membrane</keyword>
<feature type="transmembrane region" description="Helical" evidence="1">
    <location>
        <begin position="142"/>
        <end position="162"/>
    </location>
</feature>